<organism evidence="6 7">
    <name type="scientific">Terrimicrobium sacchariphilum</name>
    <dbReference type="NCBI Taxonomy" id="690879"/>
    <lineage>
        <taxon>Bacteria</taxon>
        <taxon>Pseudomonadati</taxon>
        <taxon>Verrucomicrobiota</taxon>
        <taxon>Terrimicrobiia</taxon>
        <taxon>Terrimicrobiales</taxon>
        <taxon>Terrimicrobiaceae</taxon>
        <taxon>Terrimicrobium</taxon>
    </lineage>
</organism>
<dbReference type="InterPro" id="IPR001279">
    <property type="entry name" value="Metallo-B-lactamas"/>
</dbReference>
<reference evidence="7" key="1">
    <citation type="journal article" date="2017" name="Genome Announc.">
        <title>Draft Genome Sequence of Terrimicrobium sacchariphilum NM-5T, a Facultative Anaerobic Soil Bacterium of the Class Spartobacteria.</title>
        <authorList>
            <person name="Qiu Y.L."/>
            <person name="Tourlousse D.M."/>
            <person name="Matsuura N."/>
            <person name="Ohashi A."/>
            <person name="Sekiguchi Y."/>
        </authorList>
    </citation>
    <scope>NUCLEOTIDE SEQUENCE [LARGE SCALE GENOMIC DNA]</scope>
    <source>
        <strain evidence="7">NM-5</strain>
    </source>
</reference>
<dbReference type="FunCoup" id="A0A146G602">
    <property type="interactions" value="460"/>
</dbReference>
<evidence type="ECO:0000256" key="3">
    <source>
        <dbReference type="ARBA" id="ARBA00022801"/>
    </source>
</evidence>
<comment type="cofactor">
    <cofactor evidence="1">
        <name>Zn(2+)</name>
        <dbReference type="ChEBI" id="CHEBI:29105"/>
    </cofactor>
</comment>
<name>A0A146G602_TERSA</name>
<protein>
    <submittedName>
        <fullName evidence="6">Glyoxylase, beta-lactamase superfamily II</fullName>
    </submittedName>
</protein>
<comment type="caution">
    <text evidence="6">The sequence shown here is derived from an EMBL/GenBank/DDBJ whole genome shotgun (WGS) entry which is preliminary data.</text>
</comment>
<evidence type="ECO:0000256" key="1">
    <source>
        <dbReference type="ARBA" id="ARBA00001947"/>
    </source>
</evidence>
<dbReference type="SMART" id="SM00849">
    <property type="entry name" value="Lactamase_B"/>
    <property type="match status" value="1"/>
</dbReference>
<evidence type="ECO:0000259" key="5">
    <source>
        <dbReference type="SMART" id="SM00849"/>
    </source>
</evidence>
<dbReference type="PANTHER" id="PTHR46233:SF3">
    <property type="entry name" value="HYDROXYACYLGLUTATHIONE HYDROLASE GLOC"/>
    <property type="match status" value="1"/>
</dbReference>
<evidence type="ECO:0000313" key="7">
    <source>
        <dbReference type="Proteomes" id="UP000076023"/>
    </source>
</evidence>
<dbReference type="EMBL" id="BDCO01000002">
    <property type="protein sequence ID" value="GAT32832.1"/>
    <property type="molecule type" value="Genomic_DNA"/>
</dbReference>
<dbReference type="OrthoDB" id="9802248at2"/>
<dbReference type="Proteomes" id="UP000076023">
    <property type="component" value="Unassembled WGS sequence"/>
</dbReference>
<dbReference type="PANTHER" id="PTHR46233">
    <property type="entry name" value="HYDROXYACYLGLUTATHIONE HYDROLASE GLOC"/>
    <property type="match status" value="1"/>
</dbReference>
<evidence type="ECO:0000256" key="2">
    <source>
        <dbReference type="ARBA" id="ARBA00022723"/>
    </source>
</evidence>
<proteinExistence type="predicted"/>
<evidence type="ECO:0000313" key="6">
    <source>
        <dbReference type="EMBL" id="GAT32832.1"/>
    </source>
</evidence>
<dbReference type="Gene3D" id="3.60.15.10">
    <property type="entry name" value="Ribonuclease Z/Hydroxyacylglutathione hydrolase-like"/>
    <property type="match status" value="1"/>
</dbReference>
<keyword evidence="2" id="KW-0479">Metal-binding</keyword>
<gene>
    <name evidence="6" type="ORF">TSACC_21234</name>
</gene>
<dbReference type="CDD" id="cd06262">
    <property type="entry name" value="metallo-hydrolase-like_MBL-fold"/>
    <property type="match status" value="1"/>
</dbReference>
<keyword evidence="7" id="KW-1185">Reference proteome</keyword>
<dbReference type="Pfam" id="PF00753">
    <property type="entry name" value="Lactamase_B"/>
    <property type="match status" value="1"/>
</dbReference>
<feature type="domain" description="Metallo-beta-lactamase" evidence="5">
    <location>
        <begin position="29"/>
        <end position="202"/>
    </location>
</feature>
<dbReference type="AlphaFoldDB" id="A0A146G602"/>
<dbReference type="InterPro" id="IPR036866">
    <property type="entry name" value="RibonucZ/Hydroxyglut_hydro"/>
</dbReference>
<dbReference type="SUPFAM" id="SSF56281">
    <property type="entry name" value="Metallo-hydrolase/oxidoreductase"/>
    <property type="match status" value="1"/>
</dbReference>
<sequence>MVRKSNVDISYSDHFSPNRFKTFTGGVLDTNSYLYEAPSGARILFDAPQGAYQAYLDERIDALVLTHGHFDHVADAAALIASHGCPSYCHVDTVPMVTDRDFFRRWGFELEIEPFTPTHLLEESPLVEVAGVSMQTFHVPGHSPDSLCYYFKDEGVLVGGDVLFCGGVGRWDLPGGNGEQLFQGIKAKLFPLPGNVIVLPGHGPATTIGREKSENPFLQV</sequence>
<dbReference type="InParanoid" id="A0A146G602"/>
<dbReference type="GO" id="GO:0046872">
    <property type="term" value="F:metal ion binding"/>
    <property type="evidence" value="ECO:0007669"/>
    <property type="project" value="UniProtKB-KW"/>
</dbReference>
<keyword evidence="3" id="KW-0378">Hydrolase</keyword>
<keyword evidence="4" id="KW-0862">Zinc</keyword>
<dbReference type="GO" id="GO:0016787">
    <property type="term" value="F:hydrolase activity"/>
    <property type="evidence" value="ECO:0007669"/>
    <property type="project" value="UniProtKB-KW"/>
</dbReference>
<dbReference type="InterPro" id="IPR051453">
    <property type="entry name" value="MBL_Glyoxalase_II"/>
</dbReference>
<dbReference type="STRING" id="690879.TSACC_21234"/>
<evidence type="ECO:0000256" key="4">
    <source>
        <dbReference type="ARBA" id="ARBA00022833"/>
    </source>
</evidence>
<accession>A0A146G602</accession>